<dbReference type="InterPro" id="IPR007712">
    <property type="entry name" value="RelE/ParE_toxin"/>
</dbReference>
<dbReference type="AlphaFoldDB" id="A0A5C5YR39"/>
<gene>
    <name evidence="3" type="ORF">Pla123a_19930</name>
</gene>
<evidence type="ECO:0000256" key="2">
    <source>
        <dbReference type="ARBA" id="ARBA00022649"/>
    </source>
</evidence>
<comment type="caution">
    <text evidence="3">The sequence shown here is derived from an EMBL/GenBank/DDBJ whole genome shotgun (WGS) entry which is preliminary data.</text>
</comment>
<dbReference type="InterPro" id="IPR051803">
    <property type="entry name" value="TA_system_RelE-like_toxin"/>
</dbReference>
<dbReference type="InterPro" id="IPR035093">
    <property type="entry name" value="RelE/ParE_toxin_dom_sf"/>
</dbReference>
<evidence type="ECO:0000313" key="3">
    <source>
        <dbReference type="EMBL" id="TWT77333.1"/>
    </source>
</evidence>
<dbReference type="RefSeq" id="WP_146586382.1">
    <property type="nucleotide sequence ID" value="NZ_SJPO01000004.1"/>
</dbReference>
<dbReference type="Gene3D" id="3.30.2310.20">
    <property type="entry name" value="RelE-like"/>
    <property type="match status" value="1"/>
</dbReference>
<name>A0A5C5YR39_9BACT</name>
<keyword evidence="2" id="KW-1277">Toxin-antitoxin system</keyword>
<reference evidence="3 4" key="1">
    <citation type="submission" date="2019-02" db="EMBL/GenBank/DDBJ databases">
        <title>Deep-cultivation of Planctomycetes and their phenomic and genomic characterization uncovers novel biology.</title>
        <authorList>
            <person name="Wiegand S."/>
            <person name="Jogler M."/>
            <person name="Boedeker C."/>
            <person name="Pinto D."/>
            <person name="Vollmers J."/>
            <person name="Rivas-Marin E."/>
            <person name="Kohn T."/>
            <person name="Peeters S.H."/>
            <person name="Heuer A."/>
            <person name="Rast P."/>
            <person name="Oberbeckmann S."/>
            <person name="Bunk B."/>
            <person name="Jeske O."/>
            <person name="Meyerdierks A."/>
            <person name="Storesund J.E."/>
            <person name="Kallscheuer N."/>
            <person name="Luecker S."/>
            <person name="Lage O.M."/>
            <person name="Pohl T."/>
            <person name="Merkel B.J."/>
            <person name="Hornburger P."/>
            <person name="Mueller R.-W."/>
            <person name="Bruemmer F."/>
            <person name="Labrenz M."/>
            <person name="Spormann A.M."/>
            <person name="Op Den Camp H."/>
            <person name="Overmann J."/>
            <person name="Amann R."/>
            <person name="Jetten M.S.M."/>
            <person name="Mascher T."/>
            <person name="Medema M.H."/>
            <person name="Devos D.P."/>
            <person name="Kaster A.-K."/>
            <person name="Ovreas L."/>
            <person name="Rohde M."/>
            <person name="Galperin M.Y."/>
            <person name="Jogler C."/>
        </authorList>
    </citation>
    <scope>NUCLEOTIDE SEQUENCE [LARGE SCALE GENOMIC DNA]</scope>
    <source>
        <strain evidence="3 4">Pla123a</strain>
    </source>
</reference>
<protein>
    <submittedName>
        <fullName evidence="3">Plasmid stabilization system protein</fullName>
    </submittedName>
</protein>
<dbReference type="Pfam" id="PF05016">
    <property type="entry name" value="ParE_toxin"/>
    <property type="match status" value="1"/>
</dbReference>
<sequence length="98" mass="11613">MAELIWTEESLECLRQIVDYLAEQSQEAAASVTEGIYWKAQVLERYPEIGWRHEETPDRNLRSLVYGHYRIVYELIEVDEVRVLAVIHTSMDVSRLRF</sequence>
<dbReference type="OrthoDB" id="9798046at2"/>
<organism evidence="3 4">
    <name type="scientific">Posidoniimonas polymericola</name>
    <dbReference type="NCBI Taxonomy" id="2528002"/>
    <lineage>
        <taxon>Bacteria</taxon>
        <taxon>Pseudomonadati</taxon>
        <taxon>Planctomycetota</taxon>
        <taxon>Planctomycetia</taxon>
        <taxon>Pirellulales</taxon>
        <taxon>Lacipirellulaceae</taxon>
        <taxon>Posidoniimonas</taxon>
    </lineage>
</organism>
<keyword evidence="4" id="KW-1185">Reference proteome</keyword>
<dbReference type="Proteomes" id="UP000318478">
    <property type="component" value="Unassembled WGS sequence"/>
</dbReference>
<dbReference type="EMBL" id="SJPO01000004">
    <property type="protein sequence ID" value="TWT77333.1"/>
    <property type="molecule type" value="Genomic_DNA"/>
</dbReference>
<evidence type="ECO:0000256" key="1">
    <source>
        <dbReference type="ARBA" id="ARBA00006226"/>
    </source>
</evidence>
<dbReference type="PANTHER" id="PTHR33755">
    <property type="entry name" value="TOXIN PARE1-RELATED"/>
    <property type="match status" value="1"/>
</dbReference>
<accession>A0A5C5YR39</accession>
<proteinExistence type="inferred from homology"/>
<comment type="similarity">
    <text evidence="1">Belongs to the RelE toxin family.</text>
</comment>
<evidence type="ECO:0000313" key="4">
    <source>
        <dbReference type="Proteomes" id="UP000318478"/>
    </source>
</evidence>